<reference evidence="2" key="4">
    <citation type="submission" date="2019-03" db="UniProtKB">
        <authorList>
            <consortium name="EnsemblPlants"/>
        </authorList>
    </citation>
    <scope>IDENTIFICATION</scope>
</reference>
<keyword evidence="3" id="KW-1185">Reference proteome</keyword>
<reference evidence="2" key="3">
    <citation type="journal article" date="2017" name="Nature">
        <title>Genome sequence of the progenitor of the wheat D genome Aegilops tauschii.</title>
        <authorList>
            <person name="Luo M.C."/>
            <person name="Gu Y.Q."/>
            <person name="Puiu D."/>
            <person name="Wang H."/>
            <person name="Twardziok S.O."/>
            <person name="Deal K.R."/>
            <person name="Huo N."/>
            <person name="Zhu T."/>
            <person name="Wang L."/>
            <person name="Wang Y."/>
            <person name="McGuire P.E."/>
            <person name="Liu S."/>
            <person name="Long H."/>
            <person name="Ramasamy R.K."/>
            <person name="Rodriguez J.C."/>
            <person name="Van S.L."/>
            <person name="Yuan L."/>
            <person name="Wang Z."/>
            <person name="Xia Z."/>
            <person name="Xiao L."/>
            <person name="Anderson O.D."/>
            <person name="Ouyang S."/>
            <person name="Liang Y."/>
            <person name="Zimin A.V."/>
            <person name="Pertea G."/>
            <person name="Qi P."/>
            <person name="Bennetzen J.L."/>
            <person name="Dai X."/>
            <person name="Dawson M.W."/>
            <person name="Muller H.G."/>
            <person name="Kugler K."/>
            <person name="Rivarola-Duarte L."/>
            <person name="Spannagl M."/>
            <person name="Mayer K.F.X."/>
            <person name="Lu F.H."/>
            <person name="Bevan M.W."/>
            <person name="Leroy P."/>
            <person name="Li P."/>
            <person name="You F.M."/>
            <person name="Sun Q."/>
            <person name="Liu Z."/>
            <person name="Lyons E."/>
            <person name="Wicker T."/>
            <person name="Salzberg S.L."/>
            <person name="Devos K.M."/>
            <person name="Dvorak J."/>
        </authorList>
    </citation>
    <scope>NUCLEOTIDE SEQUENCE [LARGE SCALE GENOMIC DNA]</scope>
    <source>
        <strain evidence="2">cv. AL8/78</strain>
    </source>
</reference>
<reference evidence="3" key="2">
    <citation type="journal article" date="2017" name="Nat. Plants">
        <title>The Aegilops tauschii genome reveals multiple impacts of transposons.</title>
        <authorList>
            <person name="Zhao G."/>
            <person name="Zou C."/>
            <person name="Li K."/>
            <person name="Wang K."/>
            <person name="Li T."/>
            <person name="Gao L."/>
            <person name="Zhang X."/>
            <person name="Wang H."/>
            <person name="Yang Z."/>
            <person name="Liu X."/>
            <person name="Jiang W."/>
            <person name="Mao L."/>
            <person name="Kong X."/>
            <person name="Jiao Y."/>
            <person name="Jia J."/>
        </authorList>
    </citation>
    <scope>NUCLEOTIDE SEQUENCE [LARGE SCALE GENOMIC DNA]</scope>
    <source>
        <strain evidence="3">cv. AL8/78</strain>
    </source>
</reference>
<name>A0A453HQA9_AEGTS</name>
<evidence type="ECO:0000313" key="2">
    <source>
        <dbReference type="EnsemblPlants" id="AET4Gv20269300.28"/>
    </source>
</evidence>
<reference evidence="3" key="1">
    <citation type="journal article" date="2014" name="Science">
        <title>Ancient hybridizations among the ancestral genomes of bread wheat.</title>
        <authorList>
            <consortium name="International Wheat Genome Sequencing Consortium,"/>
            <person name="Marcussen T."/>
            <person name="Sandve S.R."/>
            <person name="Heier L."/>
            <person name="Spannagl M."/>
            <person name="Pfeifer M."/>
            <person name="Jakobsen K.S."/>
            <person name="Wulff B.B."/>
            <person name="Steuernagel B."/>
            <person name="Mayer K.F."/>
            <person name="Olsen O.A."/>
        </authorList>
    </citation>
    <scope>NUCLEOTIDE SEQUENCE [LARGE SCALE GENOMIC DNA]</scope>
    <source>
        <strain evidence="3">cv. AL8/78</strain>
    </source>
</reference>
<feature type="region of interest" description="Disordered" evidence="1">
    <location>
        <begin position="1"/>
        <end position="35"/>
    </location>
</feature>
<dbReference type="EnsemblPlants" id="AET4Gv20269300.28">
    <property type="protein sequence ID" value="AET4Gv20269300.28"/>
    <property type="gene ID" value="AET4Gv20269300"/>
</dbReference>
<sequence length="93" mass="10443">MAANEEEEGTSPLLSKEEERRHHPGCPGCDHDRRKDLQTGLPYKEFSYVWMICLTTGTYALLSAPQTSTQILLLETNENEISGIFSLDEVTVV</sequence>
<dbReference type="Gramene" id="AET4Gv20269300.28">
    <property type="protein sequence ID" value="AET4Gv20269300.28"/>
    <property type="gene ID" value="AET4Gv20269300"/>
</dbReference>
<reference evidence="2" key="5">
    <citation type="journal article" date="2021" name="G3 (Bethesda)">
        <title>Aegilops tauschii genome assembly Aet v5.0 features greater sequence contiguity and improved annotation.</title>
        <authorList>
            <person name="Wang L."/>
            <person name="Zhu T."/>
            <person name="Rodriguez J.C."/>
            <person name="Deal K.R."/>
            <person name="Dubcovsky J."/>
            <person name="McGuire P.E."/>
            <person name="Lux T."/>
            <person name="Spannagl M."/>
            <person name="Mayer K.F.X."/>
            <person name="Baldrich P."/>
            <person name="Meyers B.C."/>
            <person name="Huo N."/>
            <person name="Gu Y.Q."/>
            <person name="Zhou H."/>
            <person name="Devos K.M."/>
            <person name="Bennetzen J.L."/>
            <person name="Unver T."/>
            <person name="Budak H."/>
            <person name="Gulick P.J."/>
            <person name="Galiba G."/>
            <person name="Kalapos B."/>
            <person name="Nelson D.R."/>
            <person name="Li P."/>
            <person name="You F.M."/>
            <person name="Luo M.C."/>
            <person name="Dvorak J."/>
        </authorList>
    </citation>
    <scope>NUCLEOTIDE SEQUENCE [LARGE SCALE GENOMIC DNA]</scope>
    <source>
        <strain evidence="2">cv. AL8/78</strain>
    </source>
</reference>
<protein>
    <submittedName>
        <fullName evidence="2">Uncharacterized protein</fullName>
    </submittedName>
</protein>
<evidence type="ECO:0000256" key="1">
    <source>
        <dbReference type="SAM" id="MobiDB-lite"/>
    </source>
</evidence>
<evidence type="ECO:0000313" key="3">
    <source>
        <dbReference type="Proteomes" id="UP000015105"/>
    </source>
</evidence>
<accession>A0A453HQA9</accession>
<proteinExistence type="predicted"/>
<organism evidence="2 3">
    <name type="scientific">Aegilops tauschii subsp. strangulata</name>
    <name type="common">Goatgrass</name>
    <dbReference type="NCBI Taxonomy" id="200361"/>
    <lineage>
        <taxon>Eukaryota</taxon>
        <taxon>Viridiplantae</taxon>
        <taxon>Streptophyta</taxon>
        <taxon>Embryophyta</taxon>
        <taxon>Tracheophyta</taxon>
        <taxon>Spermatophyta</taxon>
        <taxon>Magnoliopsida</taxon>
        <taxon>Liliopsida</taxon>
        <taxon>Poales</taxon>
        <taxon>Poaceae</taxon>
        <taxon>BOP clade</taxon>
        <taxon>Pooideae</taxon>
        <taxon>Triticodae</taxon>
        <taxon>Triticeae</taxon>
        <taxon>Triticinae</taxon>
        <taxon>Aegilops</taxon>
    </lineage>
</organism>
<dbReference type="Proteomes" id="UP000015105">
    <property type="component" value="Chromosome 4D"/>
</dbReference>
<dbReference type="AlphaFoldDB" id="A0A453HQA9"/>